<evidence type="ECO:0000313" key="6">
    <source>
        <dbReference type="Proteomes" id="UP000051749"/>
    </source>
</evidence>
<dbReference type="GeneID" id="76043472"/>
<dbReference type="HAMAP" id="MF_01805">
    <property type="entry name" value="ScpA"/>
    <property type="match status" value="1"/>
</dbReference>
<evidence type="ECO:0000313" key="7">
    <source>
        <dbReference type="Proteomes" id="UP000182818"/>
    </source>
</evidence>
<gene>
    <name evidence="3" type="primary">scpA</name>
    <name evidence="4" type="ORF">IV87_GL002118</name>
    <name evidence="5" type="ORF">SAMN04487973_10824</name>
</gene>
<keyword evidence="3" id="KW-0132">Cell division</keyword>
<sequence length="257" mass="29163">MNSSANEQPETLPNVKINDFEGPLDLLLHLIKQAKMDIYDIQISEITSQYLGYLHKNQQLKLDIAGEYLIMAATLMRIKSKLLLPTEFDSEDSPEEDTDPRLDLVNQLVEYQKYQQAAKTLQHEENKRDQFYTREEAAVPEGMQLAHLAPGLTLTMLQQAFQKVLIKQENDQPIHRTVTEDSVSIAQRVKVIETSLLQHPDGVSFDSLFEANVSVTGVVVTFMAMLEMVKKQNITFQQDGQLGTIKLFSLGEIRNGK</sequence>
<dbReference type="PANTHER" id="PTHR33969:SF2">
    <property type="entry name" value="SEGREGATION AND CONDENSATION PROTEIN A"/>
    <property type="match status" value="1"/>
</dbReference>
<keyword evidence="3" id="KW-0131">Cell cycle</keyword>
<dbReference type="OrthoDB" id="9811016at2"/>
<dbReference type="PATRIC" id="fig|319653.3.peg.2156"/>
<dbReference type="GO" id="GO:0007059">
    <property type="term" value="P:chromosome segregation"/>
    <property type="evidence" value="ECO:0007669"/>
    <property type="project" value="UniProtKB-UniRule"/>
</dbReference>
<reference evidence="5 7" key="2">
    <citation type="submission" date="2016-10" db="EMBL/GenBank/DDBJ databases">
        <authorList>
            <person name="Varghese N."/>
            <person name="Submissions S."/>
        </authorList>
    </citation>
    <scope>NUCLEOTIDE SEQUENCE [LARGE SCALE GENOMIC DNA]</scope>
    <source>
        <strain evidence="5 7">CGMCC 1.3889</strain>
    </source>
</reference>
<keyword evidence="3" id="KW-0963">Cytoplasm</keyword>
<evidence type="ECO:0000256" key="3">
    <source>
        <dbReference type="HAMAP-Rule" id="MF_01805"/>
    </source>
</evidence>
<proteinExistence type="inferred from homology"/>
<dbReference type="Gene3D" id="6.10.250.2410">
    <property type="match status" value="1"/>
</dbReference>
<evidence type="ECO:0000256" key="2">
    <source>
        <dbReference type="ARBA" id="ARBA00044777"/>
    </source>
</evidence>
<evidence type="ECO:0000313" key="5">
    <source>
        <dbReference type="EMBL" id="SER50394.1"/>
    </source>
</evidence>
<accession>A0A0R2JZ67</accession>
<dbReference type="Pfam" id="PF02616">
    <property type="entry name" value="SMC_ScpA"/>
    <property type="match status" value="1"/>
</dbReference>
<dbReference type="Proteomes" id="UP000182818">
    <property type="component" value="Unassembled WGS sequence"/>
</dbReference>
<name>A0A0R2JZ67_9LACO</name>
<organism evidence="4 6">
    <name type="scientific">Pediococcus ethanolidurans</name>
    <dbReference type="NCBI Taxonomy" id="319653"/>
    <lineage>
        <taxon>Bacteria</taxon>
        <taxon>Bacillati</taxon>
        <taxon>Bacillota</taxon>
        <taxon>Bacilli</taxon>
        <taxon>Lactobacillales</taxon>
        <taxon>Lactobacillaceae</taxon>
        <taxon>Pediococcus</taxon>
    </lineage>
</organism>
<dbReference type="STRING" id="319653.SAMN04487973_10824"/>
<comment type="function">
    <text evidence="3">Participates in chromosomal partition during cell division. May act via the formation of a condensin-like complex containing Smc and ScpB that pull DNA away from mid-cell into both cell halves.</text>
</comment>
<dbReference type="GO" id="GO:0005737">
    <property type="term" value="C:cytoplasm"/>
    <property type="evidence" value="ECO:0007669"/>
    <property type="project" value="UniProtKB-SubCell"/>
</dbReference>
<keyword evidence="1 3" id="KW-0159">Chromosome partition</keyword>
<comment type="subcellular location">
    <subcellularLocation>
        <location evidence="3">Cytoplasm</location>
    </subcellularLocation>
    <text evidence="3">Associated with two foci at the outer edges of the nucleoid region in young cells, and at four foci within both cell halves in older cells.</text>
</comment>
<dbReference type="EMBL" id="FOGK01000008">
    <property type="protein sequence ID" value="SER50394.1"/>
    <property type="molecule type" value="Genomic_DNA"/>
</dbReference>
<dbReference type="RefSeq" id="WP_057806064.1">
    <property type="nucleotide sequence ID" value="NZ_BJYP01000017.1"/>
</dbReference>
<evidence type="ECO:0000313" key="4">
    <source>
        <dbReference type="EMBL" id="KRN82542.1"/>
    </source>
</evidence>
<dbReference type="Proteomes" id="UP000051749">
    <property type="component" value="Unassembled WGS sequence"/>
</dbReference>
<dbReference type="AlphaFoldDB" id="A0A0R2JZ67"/>
<dbReference type="InterPro" id="IPR003768">
    <property type="entry name" value="ScpA"/>
</dbReference>
<comment type="subunit">
    <text evidence="3">Component of a cohesin-like complex composed of ScpA, ScpB and the Smc homodimer, in which ScpA and ScpB bind to the head domain of Smc. The presence of the three proteins is required for the association of the complex with DNA.</text>
</comment>
<dbReference type="GO" id="GO:0006260">
    <property type="term" value="P:DNA replication"/>
    <property type="evidence" value="ECO:0007669"/>
    <property type="project" value="UniProtKB-UniRule"/>
</dbReference>
<dbReference type="PANTHER" id="PTHR33969">
    <property type="entry name" value="SEGREGATION AND CONDENSATION PROTEIN A"/>
    <property type="match status" value="1"/>
</dbReference>
<keyword evidence="7" id="KW-1185">Reference proteome</keyword>
<comment type="similarity">
    <text evidence="3">Belongs to the ScpA family.</text>
</comment>
<reference evidence="4 6" key="1">
    <citation type="journal article" date="2015" name="Genome Announc.">
        <title>Expanding the biotechnology potential of lactobacilli through comparative genomics of 213 strains and associated genera.</title>
        <authorList>
            <person name="Sun Z."/>
            <person name="Harris H.M."/>
            <person name="McCann A."/>
            <person name="Guo C."/>
            <person name="Argimon S."/>
            <person name="Zhang W."/>
            <person name="Yang X."/>
            <person name="Jeffery I.B."/>
            <person name="Cooney J.C."/>
            <person name="Kagawa T.F."/>
            <person name="Liu W."/>
            <person name="Song Y."/>
            <person name="Salvetti E."/>
            <person name="Wrobel A."/>
            <person name="Rasinkangas P."/>
            <person name="Parkhill J."/>
            <person name="Rea M.C."/>
            <person name="O'Sullivan O."/>
            <person name="Ritari J."/>
            <person name="Douillard F.P."/>
            <person name="Paul Ross R."/>
            <person name="Yang R."/>
            <person name="Briner A.E."/>
            <person name="Felis G.E."/>
            <person name="de Vos W.M."/>
            <person name="Barrangou R."/>
            <person name="Klaenhammer T.R."/>
            <person name="Caufield P.W."/>
            <person name="Cui Y."/>
            <person name="Zhang H."/>
            <person name="O'Toole P.W."/>
        </authorList>
    </citation>
    <scope>NUCLEOTIDE SEQUENCE [LARGE SCALE GENOMIC DNA]</scope>
    <source>
        <strain evidence="4 6">DSM 22301</strain>
    </source>
</reference>
<comment type="caution">
    <text evidence="4">The sequence shown here is derived from an EMBL/GenBank/DDBJ whole genome shotgun (WGS) entry which is preliminary data.</text>
</comment>
<dbReference type="EMBL" id="JQBY01000009">
    <property type="protein sequence ID" value="KRN82542.1"/>
    <property type="molecule type" value="Genomic_DNA"/>
</dbReference>
<evidence type="ECO:0000256" key="1">
    <source>
        <dbReference type="ARBA" id="ARBA00022829"/>
    </source>
</evidence>
<protein>
    <recommendedName>
        <fullName evidence="2 3">Segregation and condensation protein A</fullName>
    </recommendedName>
</protein>
<dbReference type="GO" id="GO:0051301">
    <property type="term" value="P:cell division"/>
    <property type="evidence" value="ECO:0007669"/>
    <property type="project" value="UniProtKB-KW"/>
</dbReference>